<dbReference type="InterPro" id="IPR013223">
    <property type="entry name" value="RNase_B_OB_dom"/>
</dbReference>
<comment type="catalytic activity">
    <reaction evidence="1">
        <text>Exonucleolytic cleavage in the 3'- to 5'-direction to yield nucleoside 5'-phosphates.</text>
        <dbReference type="EC" id="3.1.13.1"/>
    </reaction>
</comment>
<dbReference type="SMART" id="SM00357">
    <property type="entry name" value="CSP"/>
    <property type="match status" value="1"/>
</dbReference>
<dbReference type="GO" id="GO:0005829">
    <property type="term" value="C:cytosol"/>
    <property type="evidence" value="ECO:0007669"/>
    <property type="project" value="TreeGrafter"/>
</dbReference>
<dbReference type="Gene3D" id="2.40.50.140">
    <property type="entry name" value="Nucleic acid-binding proteins"/>
    <property type="match status" value="2"/>
</dbReference>
<dbReference type="SMART" id="SM00955">
    <property type="entry name" value="RNB"/>
    <property type="match status" value="1"/>
</dbReference>
<keyword evidence="6 11" id="KW-0378">Hydrolase</keyword>
<reference evidence="11" key="2">
    <citation type="journal article" date="2021" name="PeerJ">
        <title>Extensive microbial diversity within the chicken gut microbiome revealed by metagenomics and culture.</title>
        <authorList>
            <person name="Gilroy R."/>
            <person name="Ravi A."/>
            <person name="Getino M."/>
            <person name="Pursley I."/>
            <person name="Horton D.L."/>
            <person name="Alikhan N.F."/>
            <person name="Baker D."/>
            <person name="Gharbi K."/>
            <person name="Hall N."/>
            <person name="Watson M."/>
            <person name="Adriaenssens E.M."/>
            <person name="Foster-Nyarko E."/>
            <person name="Jarju S."/>
            <person name="Secka A."/>
            <person name="Antonio M."/>
            <person name="Oren A."/>
            <person name="Chaudhuri R.R."/>
            <person name="La Ragione R."/>
            <person name="Hildebrand F."/>
            <person name="Pallen M.J."/>
        </authorList>
    </citation>
    <scope>NUCLEOTIDE SEQUENCE</scope>
    <source>
        <strain evidence="11">17213</strain>
    </source>
</reference>
<dbReference type="NCBIfam" id="TIGR00358">
    <property type="entry name" value="3_prime_RNase"/>
    <property type="match status" value="1"/>
</dbReference>
<dbReference type="Pfam" id="PF00575">
    <property type="entry name" value="S1"/>
    <property type="match status" value="1"/>
</dbReference>
<feature type="domain" description="S1 motif" evidence="10">
    <location>
        <begin position="571"/>
        <end position="643"/>
    </location>
</feature>
<dbReference type="Gene3D" id="2.40.50.640">
    <property type="match status" value="1"/>
</dbReference>
<protein>
    <recommendedName>
        <fullName evidence="9">Exoribonuclease II</fullName>
        <ecNumber evidence="9">3.1.13.1</ecNumber>
    </recommendedName>
</protein>
<comment type="caution">
    <text evidence="11">The sequence shown here is derived from an EMBL/GenBank/DDBJ whole genome shotgun (WGS) entry which is preliminary data.</text>
</comment>
<comment type="similarity">
    <text evidence="3">Belongs to the RNR ribonuclease family. RNase II subfamily.</text>
</comment>
<dbReference type="EC" id="3.1.13.1" evidence="9"/>
<evidence type="ECO:0000313" key="12">
    <source>
        <dbReference type="Proteomes" id="UP000823631"/>
    </source>
</evidence>
<dbReference type="Pfam" id="PF00773">
    <property type="entry name" value="RNB"/>
    <property type="match status" value="1"/>
</dbReference>
<evidence type="ECO:0000256" key="7">
    <source>
        <dbReference type="ARBA" id="ARBA00022839"/>
    </source>
</evidence>
<dbReference type="EMBL" id="JADINH010000113">
    <property type="protein sequence ID" value="MBO8415791.1"/>
    <property type="molecule type" value="Genomic_DNA"/>
</dbReference>
<keyword evidence="8" id="KW-0694">RNA-binding</keyword>
<dbReference type="SUPFAM" id="SSF50249">
    <property type="entry name" value="Nucleic acid-binding proteins"/>
    <property type="match status" value="4"/>
</dbReference>
<dbReference type="Pfam" id="PF08206">
    <property type="entry name" value="OB_RNB"/>
    <property type="match status" value="1"/>
</dbReference>
<name>A0A9D9GT69_9GAMM</name>
<dbReference type="PANTHER" id="PTHR23355">
    <property type="entry name" value="RIBONUCLEASE"/>
    <property type="match status" value="1"/>
</dbReference>
<sequence>MFFDDPALKELKKSFDSKKERREGMVRASDRGFGFMECPDRKSYFIAPNFMKNLLHGDKITAIITEDNAGRSQAEPETLIESALERFVGRVHINRFEGKVKLCVQPDSPTIKNSITCDDMREDKSVELKEGDWVKCTLKKHALRDHSFRAEINAFITTADDPKAPWTVSLEALDLPLDCPKMPEGLHFNEESIEREDLTALPFVTIDSEKTKDMDDALYITKEDDGSYVLYVAIADPTGYIDENSELDKEASRRAFSIYLPGRDIPMLPRELSDDLCSLREGEERPVLCAKIPVSAEGEVFSDKTVFSFARIKSQGKLIYNLVSDFIEKGSAEGFTPSEEVSKVLHILVDFTWVRDKYRSTHAAPFRNPPDYEFVLTEDGALDHIEVNYRRIANRIVEEAMITANIACGDLLAAKFHCGIFNIHAGFDPQCTRDILDLLRQEGYEGATAENISTMEGFSAVRRFAAAQESSYLDSRLRKMQEYSQISVEPAGHYALGLKNYATWTSPIRKYGDMINHRLLKAMILNSPSPRLPDAGTLQVMNLARRTNRMAERSVRDWLYVDYLEPDIEKKTVFHGEVFDVVRGGLRVTLQENGAMIFVPGSLISDDKTAMEFSAQTGELLVNGKCALRLGDPIEVRISEVNKLTRSVVGCPAAPVGGLKLPDPEHVRSMNNRRR</sequence>
<evidence type="ECO:0000256" key="9">
    <source>
        <dbReference type="NCBIfam" id="TIGR02062"/>
    </source>
</evidence>
<dbReference type="NCBIfam" id="NF003455">
    <property type="entry name" value="PRK05054.1"/>
    <property type="match status" value="1"/>
</dbReference>
<dbReference type="InterPro" id="IPR011129">
    <property type="entry name" value="CSD"/>
</dbReference>
<dbReference type="SMART" id="SM00316">
    <property type="entry name" value="S1"/>
    <property type="match status" value="1"/>
</dbReference>
<dbReference type="InterPro" id="IPR050180">
    <property type="entry name" value="RNR_Ribonuclease"/>
</dbReference>
<accession>A0A9D9GT69</accession>
<dbReference type="InterPro" id="IPR004476">
    <property type="entry name" value="RNase_II/RNase_R"/>
</dbReference>
<dbReference type="AlphaFoldDB" id="A0A9D9GT69"/>
<evidence type="ECO:0000256" key="1">
    <source>
        <dbReference type="ARBA" id="ARBA00001849"/>
    </source>
</evidence>
<dbReference type="GO" id="GO:0003723">
    <property type="term" value="F:RNA binding"/>
    <property type="evidence" value="ECO:0007669"/>
    <property type="project" value="UniProtKB-KW"/>
</dbReference>
<evidence type="ECO:0000256" key="6">
    <source>
        <dbReference type="ARBA" id="ARBA00022801"/>
    </source>
</evidence>
<dbReference type="InterPro" id="IPR001900">
    <property type="entry name" value="RNase_II/R"/>
</dbReference>
<evidence type="ECO:0000256" key="3">
    <source>
        <dbReference type="ARBA" id="ARBA00009925"/>
    </source>
</evidence>
<evidence type="ECO:0000313" key="11">
    <source>
        <dbReference type="EMBL" id="MBO8415791.1"/>
    </source>
</evidence>
<dbReference type="Proteomes" id="UP000823631">
    <property type="component" value="Unassembled WGS sequence"/>
</dbReference>
<organism evidence="11 12">
    <name type="scientific">Candidatus Avisuccinivibrio stercorigallinarum</name>
    <dbReference type="NCBI Taxonomy" id="2840704"/>
    <lineage>
        <taxon>Bacteria</taxon>
        <taxon>Pseudomonadati</taxon>
        <taxon>Pseudomonadota</taxon>
        <taxon>Gammaproteobacteria</taxon>
        <taxon>Aeromonadales</taxon>
        <taxon>Succinivibrionaceae</taxon>
        <taxon>Succinivibrionaceae incertae sedis</taxon>
        <taxon>Candidatus Avisuccinivibrio</taxon>
    </lineage>
</organism>
<dbReference type="GO" id="GO:0008859">
    <property type="term" value="F:exoribonuclease II activity"/>
    <property type="evidence" value="ECO:0007669"/>
    <property type="project" value="UniProtKB-UniRule"/>
</dbReference>
<dbReference type="InterPro" id="IPR011804">
    <property type="entry name" value="RNase_II"/>
</dbReference>
<dbReference type="InterPro" id="IPR022966">
    <property type="entry name" value="RNase_II/R_CS"/>
</dbReference>
<gene>
    <name evidence="11" type="ORF">IAB19_05380</name>
</gene>
<dbReference type="GO" id="GO:0006402">
    <property type="term" value="P:mRNA catabolic process"/>
    <property type="evidence" value="ECO:0007669"/>
    <property type="project" value="TreeGrafter"/>
</dbReference>
<keyword evidence="4" id="KW-0963">Cytoplasm</keyword>
<dbReference type="NCBIfam" id="TIGR02062">
    <property type="entry name" value="RNase_B"/>
    <property type="match status" value="1"/>
</dbReference>
<dbReference type="PROSITE" id="PS01175">
    <property type="entry name" value="RIBONUCLEASE_II"/>
    <property type="match status" value="1"/>
</dbReference>
<keyword evidence="7" id="KW-0269">Exonuclease</keyword>
<proteinExistence type="inferred from homology"/>
<evidence type="ECO:0000256" key="4">
    <source>
        <dbReference type="ARBA" id="ARBA00022490"/>
    </source>
</evidence>
<dbReference type="InterPro" id="IPR003029">
    <property type="entry name" value="S1_domain"/>
</dbReference>
<comment type="subcellular location">
    <subcellularLocation>
        <location evidence="2">Cytoplasm</location>
    </subcellularLocation>
</comment>
<evidence type="ECO:0000256" key="2">
    <source>
        <dbReference type="ARBA" id="ARBA00004496"/>
    </source>
</evidence>
<dbReference type="PANTHER" id="PTHR23355:SF37">
    <property type="entry name" value="EXORIBONUCLEASE 2"/>
    <property type="match status" value="1"/>
</dbReference>
<keyword evidence="5" id="KW-0540">Nuclease</keyword>
<evidence type="ECO:0000256" key="5">
    <source>
        <dbReference type="ARBA" id="ARBA00022722"/>
    </source>
</evidence>
<dbReference type="InterPro" id="IPR012340">
    <property type="entry name" value="NA-bd_OB-fold"/>
</dbReference>
<reference evidence="11" key="1">
    <citation type="submission" date="2020-10" db="EMBL/GenBank/DDBJ databases">
        <authorList>
            <person name="Gilroy R."/>
        </authorList>
    </citation>
    <scope>NUCLEOTIDE SEQUENCE</scope>
    <source>
        <strain evidence="11">17213</strain>
    </source>
</reference>
<evidence type="ECO:0000256" key="8">
    <source>
        <dbReference type="ARBA" id="ARBA00022884"/>
    </source>
</evidence>
<dbReference type="PROSITE" id="PS50126">
    <property type="entry name" value="S1"/>
    <property type="match status" value="1"/>
</dbReference>
<evidence type="ECO:0000259" key="10">
    <source>
        <dbReference type="PROSITE" id="PS50126"/>
    </source>
</evidence>